<dbReference type="Pfam" id="PF24990">
    <property type="entry name" value="PAS_13"/>
    <property type="match status" value="1"/>
</dbReference>
<evidence type="ECO:0000256" key="7">
    <source>
        <dbReference type="ARBA" id="ARBA00023242"/>
    </source>
</evidence>
<feature type="domain" description="Zn(2)-C6 fungal-type" evidence="9">
    <location>
        <begin position="53"/>
        <end position="82"/>
    </location>
</feature>
<dbReference type="SUPFAM" id="SSF57701">
    <property type="entry name" value="Zn2/Cys6 DNA-binding domain"/>
    <property type="match status" value="1"/>
</dbReference>
<dbReference type="SMART" id="SM00066">
    <property type="entry name" value="GAL4"/>
    <property type="match status" value="1"/>
</dbReference>
<evidence type="ECO:0000313" key="10">
    <source>
        <dbReference type="EMBL" id="PWN32405.1"/>
    </source>
</evidence>
<dbReference type="Proteomes" id="UP000245771">
    <property type="component" value="Unassembled WGS sequence"/>
</dbReference>
<name>A0A316VA78_9BASI</name>
<dbReference type="Pfam" id="PF00172">
    <property type="entry name" value="Zn_clus"/>
    <property type="match status" value="1"/>
</dbReference>
<dbReference type="OrthoDB" id="65716at2759"/>
<evidence type="ECO:0000259" key="9">
    <source>
        <dbReference type="PROSITE" id="PS50048"/>
    </source>
</evidence>
<keyword evidence="7" id="KW-0539">Nucleus</keyword>
<evidence type="ECO:0000256" key="3">
    <source>
        <dbReference type="ARBA" id="ARBA00022833"/>
    </source>
</evidence>
<protein>
    <recommendedName>
        <fullName evidence="9">Zn(2)-C6 fungal-type domain-containing protein</fullName>
    </recommendedName>
</protein>
<evidence type="ECO:0000256" key="8">
    <source>
        <dbReference type="SAM" id="MobiDB-lite"/>
    </source>
</evidence>
<feature type="compositionally biased region" description="Polar residues" evidence="8">
    <location>
        <begin position="109"/>
        <end position="129"/>
    </location>
</feature>
<dbReference type="PROSITE" id="PS00463">
    <property type="entry name" value="ZN2_CY6_FUNGAL_1"/>
    <property type="match status" value="1"/>
</dbReference>
<sequence>MAASTKAESNNHHTITSSSSKGGNHKTSQVASSSKLTNNDTQSNNKRRKVGMACIYCRRSHMTCDDGRPCKRCIKRDIGHLCHDETTNRNASSSNAARRSSSIISNNSTPTSKPLVNPSPNRQGSNRPNAQPLPPSAIVNVLGGSTNGADPMLNGGSMTPIDVGNGLQQLPQMRMALPNEMMNSAIPSVTPNWAAASMLGGASFLGLGGGDLAGAGNGYSANGDAAGGNEYNILSEFLESLDGQNGMPSTPMPASNPMNQNQSLSSNLAGKRDEIDQSDVGQTDEVNATNGSNTGTGVQATQALHRNRDRRASLADTSVLVAGANKADTFFLTAADQKDGTRDERLGRVIQAKLDAGLLRPYNHVNGYARLNRWMEQNCSQSSRRRILKPISIFRPAFRAVAQRLTNVDLIFIEEAFERLLLDYDRVFSTQGIPACLWRRTGEIYKGNKEFADLVGVNFDELREGCCTIYELMQEESAVNYWEKYGAVCFDPGQKAVLTSCILRTNQRKKNSRSGTLSTSISNNATPVVGMTRTSSLTNQESKSTNVRCDLAKENTATANKADQTHSIIEEGIEAPKAIEDEYLSCCFSFTIRRDAWGIPYAIVGNFLPLDR</sequence>
<gene>
    <name evidence="10" type="ORF">FA14DRAFT_182311</name>
</gene>
<keyword evidence="6" id="KW-0804">Transcription</keyword>
<feature type="region of interest" description="Disordered" evidence="8">
    <location>
        <begin position="84"/>
        <end position="151"/>
    </location>
</feature>
<feature type="compositionally biased region" description="Low complexity" evidence="8">
    <location>
        <begin position="88"/>
        <end position="108"/>
    </location>
</feature>
<evidence type="ECO:0000256" key="4">
    <source>
        <dbReference type="ARBA" id="ARBA00023015"/>
    </source>
</evidence>
<keyword evidence="3" id="KW-0862">Zinc</keyword>
<dbReference type="InterPro" id="IPR056751">
    <property type="entry name" value="PAS_13"/>
</dbReference>
<dbReference type="PROSITE" id="PS50048">
    <property type="entry name" value="ZN2_CY6_FUNGAL_2"/>
    <property type="match status" value="1"/>
</dbReference>
<dbReference type="GO" id="GO:0008270">
    <property type="term" value="F:zinc ion binding"/>
    <property type="evidence" value="ECO:0007669"/>
    <property type="project" value="InterPro"/>
</dbReference>
<keyword evidence="11" id="KW-1185">Reference proteome</keyword>
<dbReference type="STRING" id="1280837.A0A316VA78"/>
<evidence type="ECO:0000256" key="2">
    <source>
        <dbReference type="ARBA" id="ARBA00022723"/>
    </source>
</evidence>
<evidence type="ECO:0000256" key="6">
    <source>
        <dbReference type="ARBA" id="ARBA00023163"/>
    </source>
</evidence>
<comment type="subcellular location">
    <subcellularLocation>
        <location evidence="1">Nucleus</location>
    </subcellularLocation>
</comment>
<dbReference type="InParanoid" id="A0A316VA78"/>
<dbReference type="CDD" id="cd00067">
    <property type="entry name" value="GAL4"/>
    <property type="match status" value="1"/>
</dbReference>
<dbReference type="FunFam" id="4.10.240.10:FF:000002">
    <property type="entry name" value="Zn cluster transcription factor Rds2"/>
    <property type="match status" value="1"/>
</dbReference>
<reference evidence="10 11" key="1">
    <citation type="journal article" date="2018" name="Mol. Biol. Evol.">
        <title>Broad Genomic Sampling Reveals a Smut Pathogenic Ancestry of the Fungal Clade Ustilaginomycotina.</title>
        <authorList>
            <person name="Kijpornyongpan T."/>
            <person name="Mondo S.J."/>
            <person name="Barry K."/>
            <person name="Sandor L."/>
            <person name="Lee J."/>
            <person name="Lipzen A."/>
            <person name="Pangilinan J."/>
            <person name="LaButti K."/>
            <person name="Hainaut M."/>
            <person name="Henrissat B."/>
            <person name="Grigoriev I.V."/>
            <person name="Spatafora J.W."/>
            <person name="Aime M.C."/>
        </authorList>
    </citation>
    <scope>NUCLEOTIDE SEQUENCE [LARGE SCALE GENOMIC DNA]</scope>
    <source>
        <strain evidence="10 11">MCA 3882</strain>
    </source>
</reference>
<feature type="region of interest" description="Disordered" evidence="8">
    <location>
        <begin position="1"/>
        <end position="45"/>
    </location>
</feature>
<dbReference type="InterPro" id="IPR053045">
    <property type="entry name" value="Zinc_cluster_trans_reg"/>
</dbReference>
<dbReference type="RefSeq" id="XP_025352707.1">
    <property type="nucleotide sequence ID" value="XM_025501197.1"/>
</dbReference>
<feature type="region of interest" description="Disordered" evidence="8">
    <location>
        <begin position="242"/>
        <end position="267"/>
    </location>
</feature>
<proteinExistence type="predicted"/>
<dbReference type="Gene3D" id="4.10.240.10">
    <property type="entry name" value="Zn(2)-C6 fungal-type DNA-binding domain"/>
    <property type="match status" value="1"/>
</dbReference>
<organism evidence="10 11">
    <name type="scientific">Meira miltonrushii</name>
    <dbReference type="NCBI Taxonomy" id="1280837"/>
    <lineage>
        <taxon>Eukaryota</taxon>
        <taxon>Fungi</taxon>
        <taxon>Dikarya</taxon>
        <taxon>Basidiomycota</taxon>
        <taxon>Ustilaginomycotina</taxon>
        <taxon>Exobasidiomycetes</taxon>
        <taxon>Exobasidiales</taxon>
        <taxon>Brachybasidiaceae</taxon>
        <taxon>Meira</taxon>
    </lineage>
</organism>
<dbReference type="GO" id="GO:0000981">
    <property type="term" value="F:DNA-binding transcription factor activity, RNA polymerase II-specific"/>
    <property type="evidence" value="ECO:0007669"/>
    <property type="project" value="InterPro"/>
</dbReference>
<dbReference type="GeneID" id="37022978"/>
<dbReference type="PANTHER" id="PTHR31986:SF7">
    <property type="entry name" value="REGULATOR OF DRUG SENSITIVITY 2"/>
    <property type="match status" value="1"/>
</dbReference>
<evidence type="ECO:0000256" key="1">
    <source>
        <dbReference type="ARBA" id="ARBA00004123"/>
    </source>
</evidence>
<dbReference type="AlphaFoldDB" id="A0A316VA78"/>
<dbReference type="GO" id="GO:0000977">
    <property type="term" value="F:RNA polymerase II transcription regulatory region sequence-specific DNA binding"/>
    <property type="evidence" value="ECO:0007669"/>
    <property type="project" value="TreeGrafter"/>
</dbReference>
<feature type="compositionally biased region" description="Polar residues" evidence="8">
    <location>
        <begin position="21"/>
        <end position="44"/>
    </location>
</feature>
<dbReference type="PANTHER" id="PTHR31986">
    <property type="entry name" value="REGULATOR OF DRUG SENSITIVITY 2"/>
    <property type="match status" value="1"/>
</dbReference>
<dbReference type="InterPro" id="IPR001138">
    <property type="entry name" value="Zn2Cys6_DnaBD"/>
</dbReference>
<dbReference type="InterPro" id="IPR036864">
    <property type="entry name" value="Zn2-C6_fun-type_DNA-bd_sf"/>
</dbReference>
<dbReference type="EMBL" id="KZ819606">
    <property type="protein sequence ID" value="PWN32405.1"/>
    <property type="molecule type" value="Genomic_DNA"/>
</dbReference>
<evidence type="ECO:0000256" key="5">
    <source>
        <dbReference type="ARBA" id="ARBA00023125"/>
    </source>
</evidence>
<keyword evidence="2" id="KW-0479">Metal-binding</keyword>
<keyword evidence="5" id="KW-0238">DNA-binding</keyword>
<accession>A0A316VA78</accession>
<keyword evidence="4" id="KW-0805">Transcription regulation</keyword>
<dbReference type="GO" id="GO:0005634">
    <property type="term" value="C:nucleus"/>
    <property type="evidence" value="ECO:0007669"/>
    <property type="project" value="UniProtKB-SubCell"/>
</dbReference>
<evidence type="ECO:0000313" key="11">
    <source>
        <dbReference type="Proteomes" id="UP000245771"/>
    </source>
</evidence>